<dbReference type="EMBL" id="JABEMA010000394">
    <property type="protein sequence ID" value="NNH24543.1"/>
    <property type="molecule type" value="Genomic_DNA"/>
</dbReference>
<keyword evidence="1" id="KW-0472">Membrane</keyword>
<keyword evidence="3" id="KW-1185">Reference proteome</keyword>
<evidence type="ECO:0000313" key="3">
    <source>
        <dbReference type="Proteomes" id="UP000555552"/>
    </source>
</evidence>
<protein>
    <submittedName>
        <fullName evidence="2">Type II secretion system protein</fullName>
    </submittedName>
</protein>
<evidence type="ECO:0000256" key="1">
    <source>
        <dbReference type="SAM" id="Phobius"/>
    </source>
</evidence>
<accession>A0A849BSX2</accession>
<feature type="transmembrane region" description="Helical" evidence="1">
    <location>
        <begin position="75"/>
        <end position="94"/>
    </location>
</feature>
<keyword evidence="1" id="KW-1133">Transmembrane helix</keyword>
<feature type="transmembrane region" description="Helical" evidence="1">
    <location>
        <begin position="49"/>
        <end position="69"/>
    </location>
</feature>
<gene>
    <name evidence="2" type="ORF">HLB09_15905</name>
</gene>
<dbReference type="PANTHER" id="PTHR35007">
    <property type="entry name" value="INTEGRAL MEMBRANE PROTEIN-RELATED"/>
    <property type="match status" value="1"/>
</dbReference>
<feature type="transmembrane region" description="Helical" evidence="1">
    <location>
        <begin position="251"/>
        <end position="270"/>
    </location>
</feature>
<reference evidence="2 3" key="1">
    <citation type="submission" date="2020-05" db="EMBL/GenBank/DDBJ databases">
        <title>MicrobeNet Type strains.</title>
        <authorList>
            <person name="Nicholson A.C."/>
        </authorList>
    </citation>
    <scope>NUCLEOTIDE SEQUENCE [LARGE SCALE GENOMIC DNA]</scope>
    <source>
        <strain evidence="2 3">JCM 14547</strain>
    </source>
</reference>
<feature type="transmembrane region" description="Helical" evidence="1">
    <location>
        <begin position="222"/>
        <end position="239"/>
    </location>
</feature>
<dbReference type="RefSeq" id="WP_171204280.1">
    <property type="nucleotide sequence ID" value="NZ_BAAANP010000024.1"/>
</dbReference>
<name>A0A849BSX2_9ACTN</name>
<dbReference type="PANTHER" id="PTHR35007:SF3">
    <property type="entry name" value="POSSIBLE CONSERVED ALANINE RICH MEMBRANE PROTEIN"/>
    <property type="match status" value="1"/>
</dbReference>
<sequence length="301" mass="31304">MTAVPPSLLLALLGGALAGGGLLLLVRALTPVERPAPGTSSLAATRRRLVALAGRRVPVAVVAGLVVLAVTRWPVAAVAAAGLGLLSGSLFGGAREERRQMERLEGLAAWTESLRDTIAGAVGLEQAIPATAYAASASIAAPLRTLADRLAIRTPLPQALLRFGDELDDATADLVVAALVLNARLRGPGLRVVLSSLAGSVREEIDARRRVEADRRSTRRSVLIIMLVTIAFTGGLAVFNRDYVEPYSSALGQLVLAVVVALFVAGFWWMRRLSSHVVPARLLTGAAADGLGRPAVRGAGS</sequence>
<dbReference type="Proteomes" id="UP000555552">
    <property type="component" value="Unassembled WGS sequence"/>
</dbReference>
<comment type="caution">
    <text evidence="2">The sequence shown here is derived from an EMBL/GenBank/DDBJ whole genome shotgun (WGS) entry which is preliminary data.</text>
</comment>
<evidence type="ECO:0000313" key="2">
    <source>
        <dbReference type="EMBL" id="NNH24543.1"/>
    </source>
</evidence>
<feature type="transmembrane region" description="Helical" evidence="1">
    <location>
        <begin position="6"/>
        <end position="29"/>
    </location>
</feature>
<dbReference type="AlphaFoldDB" id="A0A849BSX2"/>
<proteinExistence type="predicted"/>
<keyword evidence="1" id="KW-0812">Transmembrane</keyword>
<organism evidence="2 3">
    <name type="scientific">Pseudokineococcus marinus</name>
    <dbReference type="NCBI Taxonomy" id="351215"/>
    <lineage>
        <taxon>Bacteria</taxon>
        <taxon>Bacillati</taxon>
        <taxon>Actinomycetota</taxon>
        <taxon>Actinomycetes</taxon>
        <taxon>Kineosporiales</taxon>
        <taxon>Kineosporiaceae</taxon>
        <taxon>Pseudokineococcus</taxon>
    </lineage>
</organism>